<comment type="caution">
    <text evidence="1">The sequence shown here is derived from an EMBL/GenBank/DDBJ whole genome shotgun (WGS) entry which is preliminary data.</text>
</comment>
<protein>
    <submittedName>
        <fullName evidence="1">PIN domain-containing protein</fullName>
    </submittedName>
</protein>
<dbReference type="AlphaFoldDB" id="A0A7V9A2P3"/>
<evidence type="ECO:0000313" key="1">
    <source>
        <dbReference type="EMBL" id="MBA1838388.1"/>
    </source>
</evidence>
<keyword evidence="2" id="KW-1185">Reference proteome</keyword>
<gene>
    <name evidence="1" type="ORF">HMA55_10940</name>
</gene>
<proteinExistence type="predicted"/>
<reference evidence="1 2" key="1">
    <citation type="submission" date="2020-05" db="EMBL/GenBank/DDBJ databases">
        <title>Descriptions of Corynebacterium xxxx sp. nov., Corynebacterium yyyy sp. nov. and Corynebacterium zzzz sp. nov.</title>
        <authorList>
            <person name="Zhang G."/>
        </authorList>
    </citation>
    <scope>NUCLEOTIDE SEQUENCE [LARGE SCALE GENOMIC DNA]</scope>
    <source>
        <strain evidence="2">zg-913</strain>
    </source>
</reference>
<dbReference type="EMBL" id="JABFED010000010">
    <property type="protein sequence ID" value="MBA1838388.1"/>
    <property type="molecule type" value="Genomic_DNA"/>
</dbReference>
<name>A0A7V9A2P3_9CORY</name>
<accession>A0A7V9A2P3</accession>
<dbReference type="Proteomes" id="UP000577408">
    <property type="component" value="Unassembled WGS sequence"/>
</dbReference>
<evidence type="ECO:0000313" key="2">
    <source>
        <dbReference type="Proteomes" id="UP000577408"/>
    </source>
</evidence>
<organism evidence="1 2">
    <name type="scientific">Corynebacterium wankanglinii</name>
    <dbReference type="NCBI Taxonomy" id="2735136"/>
    <lineage>
        <taxon>Bacteria</taxon>
        <taxon>Bacillati</taxon>
        <taxon>Actinomycetota</taxon>
        <taxon>Actinomycetes</taxon>
        <taxon>Mycobacteriales</taxon>
        <taxon>Corynebacteriaceae</taxon>
        <taxon>Corynebacterium</taxon>
    </lineage>
</organism>
<sequence length="145" mass="16257">MRKKHPEWSGSAIERRFQMIEALIDDTVVAPDGDYDFSGTDSGDFHVHAAAVAGNVHYILTDNRPVHFTSRPDEEQYEIIKSDDFFNLVADSNQPGFIDAVAGQFEYYSQPGVVKDPLHVALHRAGCPNFAKRVKLALRQIALQQ</sequence>
<dbReference type="RefSeq" id="WP_181193076.1">
    <property type="nucleotide sequence ID" value="NZ_JABFED010000010.1"/>
</dbReference>